<dbReference type="AlphaFoldDB" id="A0AA88IFJ5"/>
<dbReference type="PANTHER" id="PTHR28554:SF1">
    <property type="entry name" value="LARGE RIBOSOMAL SUBUNIT PROTEIN ML45"/>
    <property type="match status" value="1"/>
</dbReference>
<feature type="domain" description="Tim44-like" evidence="9">
    <location>
        <begin position="125"/>
        <end position="273"/>
    </location>
</feature>
<evidence type="ECO:0000256" key="8">
    <source>
        <dbReference type="ARBA" id="ARBA00043031"/>
    </source>
</evidence>
<dbReference type="FunFam" id="3.10.450.240:FF:000003">
    <property type="entry name" value="39S ribosomal protein L45, mitochondrial"/>
    <property type="match status" value="1"/>
</dbReference>
<evidence type="ECO:0000313" key="10">
    <source>
        <dbReference type="EMBL" id="KAK2727188.1"/>
    </source>
</evidence>
<protein>
    <recommendedName>
        <fullName evidence="7">Large ribosomal subunit protein mL45</fullName>
    </recommendedName>
    <alternativeName>
        <fullName evidence="8">39S ribosomal protein L45, mitochondrial</fullName>
    </alternativeName>
</protein>
<dbReference type="EMBL" id="JAVRJZ010000001">
    <property type="protein sequence ID" value="KAK2727188.1"/>
    <property type="molecule type" value="Genomic_DNA"/>
</dbReference>
<keyword evidence="5" id="KW-0687">Ribonucleoprotein</keyword>
<sequence>MSSWRVSRLFCDLTQKSFSTSSVNAFKSNKHFLPKFKKLRAMKVVRVEVPSFDEKTQPTSEEIRTKMKERGLVPPRMWQEKPVFIASTGGIFEPYVPPEGDGKISPVTLGGAKQSLLKVGKKGTSLLAIRKIKSYDEDFDSSDFADEAQEIYINMHHSLAEKDEEKLHNLVTEHAFPSVTANTDKNRIRWSFIKSLEPPRVVHARVTNVMTDDNVFGQVTVRFHSQQTLAVYDRFGRLMHGSEITVKDVLEYVVFEKHLSNQYGVWRVHDKIIPNWMPPKEPTYRTYIKPTVPVLHQSNLGKNLRDGIIPILQHSGIVLTNNQQKAEAFSKYFEHPSPSIFPPLNPPVCKFHNKTNAKEELVELFIELELLEALEEVNVDSAPGEDEITYLMLINSELRFRRALIDVYNDS</sequence>
<comment type="caution">
    <text evidence="10">The sequence shown here is derived from an EMBL/GenBank/DDBJ whole genome shotgun (WGS) entry which is preliminary data.</text>
</comment>
<evidence type="ECO:0000256" key="3">
    <source>
        <dbReference type="ARBA" id="ARBA00022980"/>
    </source>
</evidence>
<evidence type="ECO:0000256" key="1">
    <source>
        <dbReference type="ARBA" id="ARBA00004173"/>
    </source>
</evidence>
<dbReference type="SUPFAM" id="SSF54427">
    <property type="entry name" value="NTF2-like"/>
    <property type="match status" value="1"/>
</dbReference>
<dbReference type="InterPro" id="IPR032710">
    <property type="entry name" value="NTF2-like_dom_sf"/>
</dbReference>
<evidence type="ECO:0000256" key="4">
    <source>
        <dbReference type="ARBA" id="ARBA00023128"/>
    </source>
</evidence>
<evidence type="ECO:0000256" key="2">
    <source>
        <dbReference type="ARBA" id="ARBA00022946"/>
    </source>
</evidence>
<evidence type="ECO:0000256" key="6">
    <source>
        <dbReference type="ARBA" id="ARBA00038073"/>
    </source>
</evidence>
<dbReference type="Proteomes" id="UP001187531">
    <property type="component" value="Unassembled WGS sequence"/>
</dbReference>
<reference evidence="10" key="1">
    <citation type="submission" date="2023-07" db="EMBL/GenBank/DDBJ databases">
        <title>Chromosome-level genome assembly of Artemia franciscana.</title>
        <authorList>
            <person name="Jo E."/>
        </authorList>
    </citation>
    <scope>NUCLEOTIDE SEQUENCE</scope>
    <source>
        <tissue evidence="10">Whole body</tissue>
    </source>
</reference>
<dbReference type="InterPro" id="IPR007379">
    <property type="entry name" value="Tim44-like_dom"/>
</dbReference>
<comment type="subcellular location">
    <subcellularLocation>
        <location evidence="1">Mitochondrion</location>
    </subcellularLocation>
</comment>
<dbReference type="GO" id="GO:0005739">
    <property type="term" value="C:mitochondrion"/>
    <property type="evidence" value="ECO:0007669"/>
    <property type="project" value="UniProtKB-SubCell"/>
</dbReference>
<dbReference type="Pfam" id="PF04280">
    <property type="entry name" value="Tim44"/>
    <property type="match status" value="1"/>
</dbReference>
<name>A0AA88IFJ5_ARTSF</name>
<proteinExistence type="inferred from homology"/>
<keyword evidence="11" id="KW-1185">Reference proteome</keyword>
<dbReference type="Gene3D" id="3.10.450.240">
    <property type="match status" value="1"/>
</dbReference>
<evidence type="ECO:0000256" key="5">
    <source>
        <dbReference type="ARBA" id="ARBA00023274"/>
    </source>
</evidence>
<dbReference type="GO" id="GO:1990904">
    <property type="term" value="C:ribonucleoprotein complex"/>
    <property type="evidence" value="ECO:0007669"/>
    <property type="project" value="UniProtKB-KW"/>
</dbReference>
<dbReference type="PANTHER" id="PTHR28554">
    <property type="entry name" value="39S RIBOSOMAL PROTEIN L45, MITOCHONDRIAL"/>
    <property type="match status" value="1"/>
</dbReference>
<comment type="similarity">
    <text evidence="6">Belongs to the mitochondrion-specific ribosomal protein mL45 family.</text>
</comment>
<keyword evidence="3" id="KW-0689">Ribosomal protein</keyword>
<dbReference type="SMART" id="SM00978">
    <property type="entry name" value="Tim44"/>
    <property type="match status" value="1"/>
</dbReference>
<keyword evidence="4" id="KW-0496">Mitochondrion</keyword>
<accession>A0AA88IFJ5</accession>
<organism evidence="10 11">
    <name type="scientific">Artemia franciscana</name>
    <name type="common">Brine shrimp</name>
    <name type="synonym">Artemia sanfranciscana</name>
    <dbReference type="NCBI Taxonomy" id="6661"/>
    <lineage>
        <taxon>Eukaryota</taxon>
        <taxon>Metazoa</taxon>
        <taxon>Ecdysozoa</taxon>
        <taxon>Arthropoda</taxon>
        <taxon>Crustacea</taxon>
        <taxon>Branchiopoda</taxon>
        <taxon>Anostraca</taxon>
        <taxon>Artemiidae</taxon>
        <taxon>Artemia</taxon>
    </lineage>
</organism>
<keyword evidence="2" id="KW-0809">Transit peptide</keyword>
<dbReference type="InterPro" id="IPR051975">
    <property type="entry name" value="mtLSU_mL45"/>
</dbReference>
<evidence type="ECO:0000313" key="11">
    <source>
        <dbReference type="Proteomes" id="UP001187531"/>
    </source>
</evidence>
<dbReference type="GO" id="GO:0005840">
    <property type="term" value="C:ribosome"/>
    <property type="evidence" value="ECO:0007669"/>
    <property type="project" value="UniProtKB-KW"/>
</dbReference>
<gene>
    <name evidence="10" type="ORF">QYM36_007873</name>
</gene>
<evidence type="ECO:0000259" key="9">
    <source>
        <dbReference type="SMART" id="SM00978"/>
    </source>
</evidence>
<evidence type="ECO:0000256" key="7">
    <source>
        <dbReference type="ARBA" id="ARBA00039448"/>
    </source>
</evidence>